<evidence type="ECO:0000313" key="3">
    <source>
        <dbReference type="EMBL" id="MPL85742.1"/>
    </source>
</evidence>
<dbReference type="EMBL" id="VSSQ01000210">
    <property type="protein sequence ID" value="MPL85742.1"/>
    <property type="molecule type" value="Genomic_DNA"/>
</dbReference>
<proteinExistence type="predicted"/>
<dbReference type="InterPro" id="IPR007492">
    <property type="entry name" value="LytTR_DNA-bd_dom"/>
</dbReference>
<dbReference type="SMART" id="SM00850">
    <property type="entry name" value="LytTR"/>
    <property type="match status" value="1"/>
</dbReference>
<dbReference type="InterPro" id="IPR011006">
    <property type="entry name" value="CheY-like_superfamily"/>
</dbReference>
<dbReference type="SUPFAM" id="SSF52172">
    <property type="entry name" value="CheY-like"/>
    <property type="match status" value="1"/>
</dbReference>
<dbReference type="Gene3D" id="2.40.50.1020">
    <property type="entry name" value="LytTr DNA-binding domain"/>
    <property type="match status" value="1"/>
</dbReference>
<dbReference type="SMART" id="SM00448">
    <property type="entry name" value="REC"/>
    <property type="match status" value="1"/>
</dbReference>
<feature type="domain" description="Response regulatory" evidence="1">
    <location>
        <begin position="14"/>
        <end position="127"/>
    </location>
</feature>
<accession>A0A644V4K4</accession>
<comment type="caution">
    <text evidence="3">The sequence shown here is derived from an EMBL/GenBank/DDBJ whole genome shotgun (WGS) entry which is preliminary data.</text>
</comment>
<evidence type="ECO:0000259" key="1">
    <source>
        <dbReference type="PROSITE" id="PS50110"/>
    </source>
</evidence>
<dbReference type="InterPro" id="IPR001789">
    <property type="entry name" value="Sig_transdc_resp-reg_receiver"/>
</dbReference>
<dbReference type="InterPro" id="IPR046947">
    <property type="entry name" value="LytR-like"/>
</dbReference>
<dbReference type="AlphaFoldDB" id="A0A644V4K4"/>
<dbReference type="Gene3D" id="3.40.50.2300">
    <property type="match status" value="1"/>
</dbReference>
<dbReference type="Pfam" id="PF04397">
    <property type="entry name" value="LytTR"/>
    <property type="match status" value="1"/>
</dbReference>
<feature type="domain" description="HTH LytTR-type" evidence="2">
    <location>
        <begin position="155"/>
        <end position="254"/>
    </location>
</feature>
<evidence type="ECO:0000259" key="2">
    <source>
        <dbReference type="PROSITE" id="PS50930"/>
    </source>
</evidence>
<organism evidence="3">
    <name type="scientific">bioreactor metagenome</name>
    <dbReference type="NCBI Taxonomy" id="1076179"/>
    <lineage>
        <taxon>unclassified sequences</taxon>
        <taxon>metagenomes</taxon>
        <taxon>ecological metagenomes</taxon>
    </lineage>
</organism>
<dbReference type="PROSITE" id="PS50930">
    <property type="entry name" value="HTH_LYTTR"/>
    <property type="match status" value="1"/>
</dbReference>
<sequence length="262" mass="30013">MLIFKKKYGLDMLKTVIIDDEAHMRQTLENLVHQYCPNVAVVAKADGVESGELAIRRTHPDLVLLDIRMEDGTGFDLLSRLDPIDFKVIFITAFDEFAIRAFRFSALDYLLKPVDPDELIDAVRKADATFQGDFNTQLDALSEHLKLQDKTARKLIVKTSDFIHLLCIQDILFCESDGSYTNIYLADGSRITASALLRDYEDMLADYGFFRVHKSFLINVRYIQKFERADGGYVIIKGDHKVPVASRKKELLLEMFERLAHI</sequence>
<reference evidence="3" key="1">
    <citation type="submission" date="2019-08" db="EMBL/GenBank/DDBJ databases">
        <authorList>
            <person name="Kucharzyk K."/>
            <person name="Murdoch R.W."/>
            <person name="Higgins S."/>
            <person name="Loffler F."/>
        </authorList>
    </citation>
    <scope>NUCLEOTIDE SEQUENCE</scope>
</reference>
<dbReference type="GO" id="GO:0003677">
    <property type="term" value="F:DNA binding"/>
    <property type="evidence" value="ECO:0007669"/>
    <property type="project" value="InterPro"/>
</dbReference>
<dbReference type="PROSITE" id="PS50110">
    <property type="entry name" value="RESPONSE_REGULATORY"/>
    <property type="match status" value="1"/>
</dbReference>
<dbReference type="PANTHER" id="PTHR37299:SF1">
    <property type="entry name" value="STAGE 0 SPORULATION PROTEIN A HOMOLOG"/>
    <property type="match status" value="1"/>
</dbReference>
<dbReference type="PANTHER" id="PTHR37299">
    <property type="entry name" value="TRANSCRIPTIONAL REGULATOR-RELATED"/>
    <property type="match status" value="1"/>
</dbReference>
<protein>
    <submittedName>
        <fullName evidence="3">Transcriptional regulatory protein BtsR</fullName>
    </submittedName>
</protein>
<dbReference type="Pfam" id="PF00072">
    <property type="entry name" value="Response_reg"/>
    <property type="match status" value="1"/>
</dbReference>
<gene>
    <name evidence="3" type="primary">btsR_7</name>
    <name evidence="3" type="ORF">SDC9_31715</name>
</gene>
<dbReference type="GO" id="GO:0000156">
    <property type="term" value="F:phosphorelay response regulator activity"/>
    <property type="evidence" value="ECO:0007669"/>
    <property type="project" value="InterPro"/>
</dbReference>
<name>A0A644V4K4_9ZZZZ</name>